<feature type="transmembrane region" description="Helical" evidence="5">
    <location>
        <begin position="32"/>
        <end position="54"/>
    </location>
</feature>
<gene>
    <name evidence="8" type="ORF">D4Z93_10690</name>
</gene>
<dbReference type="InterPro" id="IPR004089">
    <property type="entry name" value="MCPsignal_dom"/>
</dbReference>
<dbReference type="InterPro" id="IPR003660">
    <property type="entry name" value="HAMP_dom"/>
</dbReference>
<dbReference type="PROSITE" id="PS50885">
    <property type="entry name" value="HAMP"/>
    <property type="match status" value="1"/>
</dbReference>
<protein>
    <submittedName>
        <fullName evidence="8">Methyl-accepting chemotaxis protein</fullName>
    </submittedName>
</protein>
<dbReference type="GO" id="GO:0007165">
    <property type="term" value="P:signal transduction"/>
    <property type="evidence" value="ECO:0007669"/>
    <property type="project" value="UniProtKB-KW"/>
</dbReference>
<dbReference type="SMART" id="SM00283">
    <property type="entry name" value="MA"/>
    <property type="match status" value="1"/>
</dbReference>
<evidence type="ECO:0000313" key="8">
    <source>
        <dbReference type="EMBL" id="AYD40962.1"/>
    </source>
</evidence>
<keyword evidence="5" id="KW-0472">Membrane</keyword>
<dbReference type="PANTHER" id="PTHR32089:SF112">
    <property type="entry name" value="LYSOZYME-LIKE PROTEIN-RELATED"/>
    <property type="match status" value="1"/>
</dbReference>
<feature type="domain" description="Methyl-accepting transducer" evidence="6">
    <location>
        <begin position="144"/>
        <end position="409"/>
    </location>
</feature>
<feature type="coiled-coil region" evidence="4">
    <location>
        <begin position="120"/>
        <end position="214"/>
    </location>
</feature>
<evidence type="ECO:0000313" key="9">
    <source>
        <dbReference type="Proteomes" id="UP000266301"/>
    </source>
</evidence>
<evidence type="ECO:0000256" key="1">
    <source>
        <dbReference type="ARBA" id="ARBA00023224"/>
    </source>
</evidence>
<evidence type="ECO:0000259" key="7">
    <source>
        <dbReference type="PROSITE" id="PS50885"/>
    </source>
</evidence>
<feature type="coiled-coil region" evidence="4">
    <location>
        <begin position="366"/>
        <end position="393"/>
    </location>
</feature>
<dbReference type="PANTHER" id="PTHR32089">
    <property type="entry name" value="METHYL-ACCEPTING CHEMOTAXIS PROTEIN MCPB"/>
    <property type="match status" value="1"/>
</dbReference>
<dbReference type="Proteomes" id="UP000266301">
    <property type="component" value="Chromosome"/>
</dbReference>
<dbReference type="AlphaFoldDB" id="A0A386H5H6"/>
<dbReference type="Pfam" id="PF00015">
    <property type="entry name" value="MCPsignal"/>
    <property type="match status" value="1"/>
</dbReference>
<feature type="transmembrane region" description="Helical" evidence="5">
    <location>
        <begin position="66"/>
        <end position="85"/>
    </location>
</feature>
<proteinExistence type="inferred from homology"/>
<keyword evidence="1 3" id="KW-0807">Transducer</keyword>
<keyword evidence="9" id="KW-1185">Reference proteome</keyword>
<dbReference type="KEGG" id="cfer:D4Z93_10690"/>
<sequence>MQFFKAVLFSYYRMRGVTMMDLFSKLTVRLKIIIAFSIIILSNIIIDTVVIFSLRKISSESGTITTILFLAVIQVIIALLIEVAISRNITNSLSKITKMVESMTKFDFTKKYEVSGNDEFANIQKKIQQAQSSIKELIKVIIENSENMNASSQELSATIEELSEKSEEIDSRITSIASGIQETNAASQEITASIEEFDSNINELSTKAEEGNNNSIKSKERVTVVKTKGAEIISKIEKLYDNKKQKMLSAIEDSKVVENIKVMADTIAGIAEKTNLLALNANIEAARAGEQGKGFAVVAEEVRKLAEQSGQAVSEIQNTILMVQNSFENLSSTSSEILEFMNSSIIPELMFFEKAGEGYLEDSNFVGNMSEEIASMSEELSNAIDQISNATQSVSSAFEKSSEHSEIIKLSIDKNTRAIERVSETFKEQARFAEKLNSLVEKFKV</sequence>
<dbReference type="GO" id="GO:0016020">
    <property type="term" value="C:membrane"/>
    <property type="evidence" value="ECO:0007669"/>
    <property type="project" value="InterPro"/>
</dbReference>
<name>A0A386H5H6_9CLOT</name>
<feature type="domain" description="HAMP" evidence="7">
    <location>
        <begin position="87"/>
        <end position="139"/>
    </location>
</feature>
<dbReference type="PROSITE" id="PS50111">
    <property type="entry name" value="CHEMOTAXIS_TRANSDUC_2"/>
    <property type="match status" value="1"/>
</dbReference>
<evidence type="ECO:0000256" key="5">
    <source>
        <dbReference type="SAM" id="Phobius"/>
    </source>
</evidence>
<reference evidence="8 9" key="1">
    <citation type="journal article" date="2019" name="Int. J. Syst. Evol. Microbiol.">
        <title>Clostridium fermenticellae sp. nov., isolated from the mud in a fermentation cellar for the production of the Chinese liquor, baijiu.</title>
        <authorList>
            <person name="Xu P.X."/>
            <person name="Chai L.J."/>
            <person name="Qiu T."/>
            <person name="Zhang X.J."/>
            <person name="Lu Z.M."/>
            <person name="Xiao C."/>
            <person name="Wang S.T."/>
            <person name="Shen C.H."/>
            <person name="Shi J.S."/>
            <person name="Xu Z.H."/>
        </authorList>
    </citation>
    <scope>NUCLEOTIDE SEQUENCE [LARGE SCALE GENOMIC DNA]</scope>
    <source>
        <strain evidence="8 9">JN500901</strain>
    </source>
</reference>
<evidence type="ECO:0000259" key="6">
    <source>
        <dbReference type="PROSITE" id="PS50111"/>
    </source>
</evidence>
<organism evidence="8 9">
    <name type="scientific">Clostridium fermenticellae</name>
    <dbReference type="NCBI Taxonomy" id="2068654"/>
    <lineage>
        <taxon>Bacteria</taxon>
        <taxon>Bacillati</taxon>
        <taxon>Bacillota</taxon>
        <taxon>Clostridia</taxon>
        <taxon>Eubacteriales</taxon>
        <taxon>Clostridiaceae</taxon>
        <taxon>Clostridium</taxon>
    </lineage>
</organism>
<evidence type="ECO:0000256" key="3">
    <source>
        <dbReference type="PROSITE-ProRule" id="PRU00284"/>
    </source>
</evidence>
<keyword evidence="5" id="KW-1133">Transmembrane helix</keyword>
<evidence type="ECO:0000256" key="2">
    <source>
        <dbReference type="ARBA" id="ARBA00029447"/>
    </source>
</evidence>
<evidence type="ECO:0000256" key="4">
    <source>
        <dbReference type="SAM" id="Coils"/>
    </source>
</evidence>
<dbReference type="Gene3D" id="1.10.287.950">
    <property type="entry name" value="Methyl-accepting chemotaxis protein"/>
    <property type="match status" value="1"/>
</dbReference>
<keyword evidence="4" id="KW-0175">Coiled coil</keyword>
<comment type="similarity">
    <text evidence="2">Belongs to the methyl-accepting chemotaxis (MCP) protein family.</text>
</comment>
<dbReference type="OrthoDB" id="1887545at2"/>
<accession>A0A386H5H6</accession>
<dbReference type="EMBL" id="CP032416">
    <property type="protein sequence ID" value="AYD40962.1"/>
    <property type="molecule type" value="Genomic_DNA"/>
</dbReference>
<keyword evidence="5" id="KW-0812">Transmembrane</keyword>
<dbReference type="SUPFAM" id="SSF58104">
    <property type="entry name" value="Methyl-accepting chemotaxis protein (MCP) signaling domain"/>
    <property type="match status" value="1"/>
</dbReference>